<dbReference type="PANTHER" id="PTHR47354:SF8">
    <property type="entry name" value="1,2-PHENYLACETYL-COA EPOXIDASE, SUBUNIT E"/>
    <property type="match status" value="1"/>
</dbReference>
<proteinExistence type="predicted"/>
<evidence type="ECO:0000256" key="11">
    <source>
        <dbReference type="ARBA" id="ARBA00023014"/>
    </source>
</evidence>
<evidence type="ECO:0000256" key="1">
    <source>
        <dbReference type="ARBA" id="ARBA00001974"/>
    </source>
</evidence>
<keyword evidence="12 13" id="KW-0472">Membrane</keyword>
<protein>
    <submittedName>
        <fullName evidence="15">Predicted ferric reductase</fullName>
    </submittedName>
</protein>
<dbReference type="InterPro" id="IPR017927">
    <property type="entry name" value="FAD-bd_FR_type"/>
</dbReference>
<evidence type="ECO:0000256" key="9">
    <source>
        <dbReference type="ARBA" id="ARBA00023002"/>
    </source>
</evidence>
<evidence type="ECO:0000256" key="3">
    <source>
        <dbReference type="ARBA" id="ARBA00022630"/>
    </source>
</evidence>
<dbReference type="Gene3D" id="3.40.50.80">
    <property type="entry name" value="Nucleotide-binding domain of ferredoxin-NADP reductase (FNR) module"/>
    <property type="match status" value="1"/>
</dbReference>
<keyword evidence="16" id="KW-1185">Reference proteome</keyword>
<dbReference type="EMBL" id="FOVL01000022">
    <property type="protein sequence ID" value="SFN87098.1"/>
    <property type="molecule type" value="Genomic_DNA"/>
</dbReference>
<reference evidence="15 16" key="1">
    <citation type="submission" date="2016-10" db="EMBL/GenBank/DDBJ databases">
        <authorList>
            <person name="de Groot N.N."/>
        </authorList>
    </citation>
    <scope>NUCLEOTIDE SEQUENCE [LARGE SCALE GENOMIC DNA]</scope>
    <source>
        <strain evidence="15 16">DSM 17794</strain>
    </source>
</reference>
<dbReference type="RefSeq" id="WP_093410911.1">
    <property type="nucleotide sequence ID" value="NZ_FOVL01000022.1"/>
</dbReference>
<keyword evidence="9" id="KW-0560">Oxidoreductase</keyword>
<keyword evidence="4 13" id="KW-0812">Transmembrane</keyword>
<dbReference type="PANTHER" id="PTHR47354">
    <property type="entry name" value="NADH OXIDOREDUCTASE HCR"/>
    <property type="match status" value="1"/>
</dbReference>
<dbReference type="InterPro" id="IPR039261">
    <property type="entry name" value="FNR_nucleotide-bd"/>
</dbReference>
<evidence type="ECO:0000256" key="10">
    <source>
        <dbReference type="ARBA" id="ARBA00023004"/>
    </source>
</evidence>
<evidence type="ECO:0000256" key="4">
    <source>
        <dbReference type="ARBA" id="ARBA00022692"/>
    </source>
</evidence>
<dbReference type="Pfam" id="PF01794">
    <property type="entry name" value="Ferric_reduct"/>
    <property type="match status" value="1"/>
</dbReference>
<name>A0A1I5CJD7_9FLAO</name>
<dbReference type="InterPro" id="IPR017938">
    <property type="entry name" value="Riboflavin_synthase-like_b-brl"/>
</dbReference>
<evidence type="ECO:0000256" key="7">
    <source>
        <dbReference type="ARBA" id="ARBA00022827"/>
    </source>
</evidence>
<feature type="transmembrane region" description="Helical" evidence="13">
    <location>
        <begin position="7"/>
        <end position="27"/>
    </location>
</feature>
<dbReference type="GO" id="GO:0046872">
    <property type="term" value="F:metal ion binding"/>
    <property type="evidence" value="ECO:0007669"/>
    <property type="project" value="UniProtKB-KW"/>
</dbReference>
<dbReference type="SUPFAM" id="SSF63380">
    <property type="entry name" value="Riboflavin synthase domain-like"/>
    <property type="match status" value="1"/>
</dbReference>
<evidence type="ECO:0000256" key="2">
    <source>
        <dbReference type="ARBA" id="ARBA00004141"/>
    </source>
</evidence>
<evidence type="ECO:0000256" key="13">
    <source>
        <dbReference type="SAM" id="Phobius"/>
    </source>
</evidence>
<dbReference type="GO" id="GO:0016020">
    <property type="term" value="C:membrane"/>
    <property type="evidence" value="ECO:0007669"/>
    <property type="project" value="UniProtKB-SubCell"/>
</dbReference>
<evidence type="ECO:0000256" key="12">
    <source>
        <dbReference type="ARBA" id="ARBA00023136"/>
    </source>
</evidence>
<dbReference type="InterPro" id="IPR050415">
    <property type="entry name" value="MRET"/>
</dbReference>
<feature type="transmembrane region" description="Helical" evidence="13">
    <location>
        <begin position="186"/>
        <end position="209"/>
    </location>
</feature>
<keyword evidence="7" id="KW-0274">FAD</keyword>
<dbReference type="GO" id="GO:0016491">
    <property type="term" value="F:oxidoreductase activity"/>
    <property type="evidence" value="ECO:0007669"/>
    <property type="project" value="UniProtKB-KW"/>
</dbReference>
<evidence type="ECO:0000256" key="5">
    <source>
        <dbReference type="ARBA" id="ARBA00022714"/>
    </source>
</evidence>
<dbReference type="Pfam" id="PF00175">
    <property type="entry name" value="NAD_binding_1"/>
    <property type="match status" value="1"/>
</dbReference>
<dbReference type="PROSITE" id="PS51384">
    <property type="entry name" value="FAD_FR"/>
    <property type="match status" value="1"/>
</dbReference>
<evidence type="ECO:0000256" key="8">
    <source>
        <dbReference type="ARBA" id="ARBA00022989"/>
    </source>
</evidence>
<dbReference type="InterPro" id="IPR013130">
    <property type="entry name" value="Fe3_Rdtase_TM_dom"/>
</dbReference>
<evidence type="ECO:0000256" key="6">
    <source>
        <dbReference type="ARBA" id="ARBA00022723"/>
    </source>
</evidence>
<organism evidence="15 16">
    <name type="scientific">Salegentibacter flavus</name>
    <dbReference type="NCBI Taxonomy" id="287099"/>
    <lineage>
        <taxon>Bacteria</taxon>
        <taxon>Pseudomonadati</taxon>
        <taxon>Bacteroidota</taxon>
        <taxon>Flavobacteriia</taxon>
        <taxon>Flavobacteriales</taxon>
        <taxon>Flavobacteriaceae</taxon>
        <taxon>Salegentibacter</taxon>
    </lineage>
</organism>
<evidence type="ECO:0000313" key="16">
    <source>
        <dbReference type="Proteomes" id="UP000199153"/>
    </source>
</evidence>
<feature type="transmembrane region" description="Helical" evidence="13">
    <location>
        <begin position="89"/>
        <end position="106"/>
    </location>
</feature>
<dbReference type="Gene3D" id="2.40.30.10">
    <property type="entry name" value="Translation factors"/>
    <property type="match status" value="1"/>
</dbReference>
<dbReference type="PRINTS" id="PR00410">
    <property type="entry name" value="PHEHYDRXLASE"/>
</dbReference>
<feature type="transmembrane region" description="Helical" evidence="13">
    <location>
        <begin position="47"/>
        <end position="68"/>
    </location>
</feature>
<keyword evidence="3" id="KW-0285">Flavoprotein</keyword>
<sequence length="433" mass="50095">MNKRSHYTGVYLFWAVALLVIPIWWISYPESSVKHNFKSFHVYGSQISALLGFSFFALSFVLSTRLNIIEDLFGGLDKVYHAHHSMAKMALLFMVAHPLLLALRWVPEDISKALWYLFPVHRRMEINIGSWAMWGVVVLLFFTLVVRLRYHWWKYTHKFLGVFFIAAVVHIFLTDPTMLGNLGLKIYIWSLSIAAFIAWTYKTLLFNFVKKKFSYRVTQINRLNEKVMEIELSPLHEGVRFIPGQFCFFSFRSPAISREAHPYTITQVKENGTIFIMVKSLGDYTGRLYDKLRSGAVGLIEGPYGRFDYKNGSHRQVWIGGGVGIAPFISWANDLIKHPSNDLKVDIFYCVNHSSEATHASVFQELQKVMPSAHLHLIIRDVQGFVKLSDVEDIAMKDIFICGPSDMRKALLLDSRKLNLNRNNIHYEDFDFF</sequence>
<feature type="domain" description="FAD-binding FR-type" evidence="14">
    <location>
        <begin position="210"/>
        <end position="310"/>
    </location>
</feature>
<comment type="subcellular location">
    <subcellularLocation>
        <location evidence="2">Membrane</location>
        <topology evidence="2">Multi-pass membrane protein</topology>
    </subcellularLocation>
</comment>
<dbReference type="Pfam" id="PF08022">
    <property type="entry name" value="FAD_binding_8"/>
    <property type="match status" value="1"/>
</dbReference>
<gene>
    <name evidence="15" type="ORF">SAMN05660413_02876</name>
</gene>
<dbReference type="AlphaFoldDB" id="A0A1I5CJD7"/>
<keyword evidence="8 13" id="KW-1133">Transmembrane helix</keyword>
<dbReference type="SUPFAM" id="SSF52343">
    <property type="entry name" value="Ferredoxin reductase-like, C-terminal NADP-linked domain"/>
    <property type="match status" value="1"/>
</dbReference>
<dbReference type="GO" id="GO:0050660">
    <property type="term" value="F:flavin adenine dinucleotide binding"/>
    <property type="evidence" value="ECO:0007669"/>
    <property type="project" value="TreeGrafter"/>
</dbReference>
<comment type="cofactor">
    <cofactor evidence="1">
        <name>FAD</name>
        <dbReference type="ChEBI" id="CHEBI:57692"/>
    </cofactor>
</comment>
<feature type="transmembrane region" description="Helical" evidence="13">
    <location>
        <begin position="126"/>
        <end position="146"/>
    </location>
</feature>
<evidence type="ECO:0000259" key="14">
    <source>
        <dbReference type="PROSITE" id="PS51384"/>
    </source>
</evidence>
<evidence type="ECO:0000313" key="15">
    <source>
        <dbReference type="EMBL" id="SFN87098.1"/>
    </source>
</evidence>
<dbReference type="InterPro" id="IPR013112">
    <property type="entry name" value="FAD-bd_8"/>
</dbReference>
<keyword evidence="5" id="KW-0001">2Fe-2S</keyword>
<accession>A0A1I5CJD7</accession>
<dbReference type="Proteomes" id="UP000199153">
    <property type="component" value="Unassembled WGS sequence"/>
</dbReference>
<feature type="transmembrane region" description="Helical" evidence="13">
    <location>
        <begin position="158"/>
        <end position="174"/>
    </location>
</feature>
<keyword evidence="10" id="KW-0408">Iron</keyword>
<keyword evidence="6" id="KW-0479">Metal-binding</keyword>
<dbReference type="GO" id="GO:0051537">
    <property type="term" value="F:2 iron, 2 sulfur cluster binding"/>
    <property type="evidence" value="ECO:0007669"/>
    <property type="project" value="UniProtKB-KW"/>
</dbReference>
<keyword evidence="11" id="KW-0411">Iron-sulfur</keyword>
<dbReference type="OrthoDB" id="9789468at2"/>
<dbReference type="InterPro" id="IPR001433">
    <property type="entry name" value="OxRdtase_FAD/NAD-bd"/>
</dbReference>